<dbReference type="InterPro" id="IPR045117">
    <property type="entry name" value="ATXN2-like"/>
</dbReference>
<feature type="compositionally biased region" description="Low complexity" evidence="1">
    <location>
        <begin position="835"/>
        <end position="863"/>
    </location>
</feature>
<dbReference type="EMBL" id="KZ819321">
    <property type="protein sequence ID" value="PWN24136.1"/>
    <property type="molecule type" value="Genomic_DNA"/>
</dbReference>
<sequence>MAYRGGRGGGASGGGGPRLSNSSASSNMSGNNSSVNTGRNRGGGQSSGPRGWGSPSPQLNGSTPRQQQHQQQQHNNSQNASAAAAVTAFPSLGKASGPASGSHNADNSSQAKMKDRVNFVILSLVGNTVTVKTQSGPKYVGILHSTTIEGSELGVALTYAQELKGDGSLGSPIPSLVIKGPELNGVEASEVTLGEPVKATSDGFRTDVEISARGGPDPFGEGRTLQKWSDDPGLAALDSGLETSFAAGNNATNGSGSSGGAWDQFAANEARFGIKSNYEETMYTTKLDRSGKDFKEREKRAEKLAAEIMGSASANPHIQEERGQAAADDSGQNEEDKYGAVVRGPNAYVPPAARRAAEAAAAAGKGAKDAKSTTDGAALQATPPAAIVNTASVLVEPPSEQAATPGIAIKVPTPTGGTAPSATAEAFVPAQAAPTGTSASANNEKLTSDFRHFVSSERQRILREKQNALAGAQAKAEREKQAKLAELKNWSSSFKLKTPMPEDVAEVIHKSTAGEKPRDPSLVKSMSPTTAHTQTTGAASAGRAGGGAAGGAASVVTSPAGGAGAASATSLAPKTANVATSTVNKSTNAQLAETKAILSKMTIPKIPPFNSEKAKARQAAAAAAAKGVAAGTSSDKPTAPLQGVPVISPTAGSSAAAPRMSAKASSFKPFNPAAAAFTPGGGAGGPPTLPASAAPPTAVKQFSPAASASVAAPVLAAPPHSANAVSTASSMAVQASNPFFGTKVLKKSTHPIHIREDFTPFKPGKVAESTTITPSWPYTGKSYRQIFSAVASPMSGGPQLGLPGSLGEDGLAHQGAGGVHPGSSVPSTPASQHSAGPHHPGVHHPQQAGQPGQMGISSSQSSGVPLNMMVPGTPAAGSAAPPHAPSPYGMVYQPQPGGPGPYRFPQGQYVVQGGMPMVPPPGSAGAMPYGAGIPLQYGQQNGHPHHLAQGGPQHHMHGQHHQGAGQPIHIQQMHFQGQGVPPYQQLYSPQLGNMQAAPAQYLPMAAPPASGASAPAGPSTPRLGTSSSGPASNSGGNVPTGPAVTNNSAAGGGKGPASLPQAPPPSAGGMYYPPGVQQPGSGPVQYGSAPPGVPGAAGFIPQQGPPHGAQGMQGGPRQHYQPHHQQSHHLHQQQHFQQQQHHQQGYGQQQQHHGGGGHGFGGHAPPPQQQGHNQQPSGQGQGQGQQASAAQGQAAKSDAGKASAKE</sequence>
<dbReference type="PANTHER" id="PTHR12854:SF7">
    <property type="entry name" value="ATAXIN-2 HOMOLOG"/>
    <property type="match status" value="1"/>
</dbReference>
<dbReference type="GO" id="GO:0003729">
    <property type="term" value="F:mRNA binding"/>
    <property type="evidence" value="ECO:0007669"/>
    <property type="project" value="TreeGrafter"/>
</dbReference>
<feature type="compositionally biased region" description="Low complexity" evidence="1">
    <location>
        <begin position="1133"/>
        <end position="1152"/>
    </location>
</feature>
<dbReference type="STRING" id="1684307.A0A316UFV8"/>
<keyword evidence="4" id="KW-1185">Reference proteome</keyword>
<dbReference type="InterPro" id="IPR025852">
    <property type="entry name" value="SM_dom_ATX"/>
</dbReference>
<feature type="compositionally biased region" description="Polar residues" evidence="1">
    <location>
        <begin position="99"/>
        <end position="111"/>
    </location>
</feature>
<feature type="compositionally biased region" description="Polar residues" evidence="1">
    <location>
        <begin position="824"/>
        <end position="834"/>
    </location>
</feature>
<feature type="compositionally biased region" description="Low complexity" evidence="1">
    <location>
        <begin position="66"/>
        <end position="85"/>
    </location>
</feature>
<dbReference type="PANTHER" id="PTHR12854">
    <property type="entry name" value="ATAXIN 2-RELATED"/>
    <property type="match status" value="1"/>
</dbReference>
<feature type="region of interest" description="Disordered" evidence="1">
    <location>
        <begin position="510"/>
        <end position="553"/>
    </location>
</feature>
<feature type="compositionally biased region" description="Low complexity" evidence="1">
    <location>
        <begin position="18"/>
        <end position="39"/>
    </location>
</feature>
<feature type="region of interest" description="Disordered" evidence="1">
    <location>
        <begin position="794"/>
        <end position="882"/>
    </location>
</feature>
<feature type="compositionally biased region" description="Low complexity" evidence="1">
    <location>
        <begin position="871"/>
        <end position="882"/>
    </location>
</feature>
<dbReference type="SMART" id="SM01272">
    <property type="entry name" value="LsmAD"/>
    <property type="match status" value="1"/>
</dbReference>
<dbReference type="GeneID" id="37011479"/>
<dbReference type="AlphaFoldDB" id="A0A316UFV8"/>
<dbReference type="Pfam" id="PF14438">
    <property type="entry name" value="SM-ATX"/>
    <property type="match status" value="1"/>
</dbReference>
<dbReference type="RefSeq" id="XP_025351296.1">
    <property type="nucleotide sequence ID" value="XM_025489745.1"/>
</dbReference>
<accession>A0A316UFV8</accession>
<feature type="compositionally biased region" description="Basic and acidic residues" evidence="1">
    <location>
        <begin position="510"/>
        <end position="521"/>
    </location>
</feature>
<proteinExistence type="predicted"/>
<evidence type="ECO:0000259" key="2">
    <source>
        <dbReference type="SMART" id="SM01272"/>
    </source>
</evidence>
<feature type="compositionally biased region" description="Polar residues" evidence="1">
    <location>
        <begin position="524"/>
        <end position="534"/>
    </location>
</feature>
<feature type="compositionally biased region" description="Gly residues" evidence="1">
    <location>
        <begin position="1153"/>
        <end position="1162"/>
    </location>
</feature>
<feature type="compositionally biased region" description="Low complexity" evidence="1">
    <location>
        <begin position="1007"/>
        <end position="1036"/>
    </location>
</feature>
<dbReference type="InterPro" id="IPR009604">
    <property type="entry name" value="LsmAD_domain"/>
</dbReference>
<organism evidence="3 4">
    <name type="scientific">Pseudomicrostroma glucosiphilum</name>
    <dbReference type="NCBI Taxonomy" id="1684307"/>
    <lineage>
        <taxon>Eukaryota</taxon>
        <taxon>Fungi</taxon>
        <taxon>Dikarya</taxon>
        <taxon>Basidiomycota</taxon>
        <taxon>Ustilaginomycotina</taxon>
        <taxon>Exobasidiomycetes</taxon>
        <taxon>Microstromatales</taxon>
        <taxon>Microstromatales incertae sedis</taxon>
        <taxon>Pseudomicrostroma</taxon>
    </lineage>
</organism>
<feature type="region of interest" description="Disordered" evidence="1">
    <location>
        <begin position="940"/>
        <end position="965"/>
    </location>
</feature>
<feature type="region of interest" description="Disordered" evidence="1">
    <location>
        <begin position="1006"/>
        <end position="1206"/>
    </location>
</feature>
<feature type="domain" description="LsmAD" evidence="2">
    <location>
        <begin position="272"/>
        <end position="344"/>
    </location>
</feature>
<feature type="region of interest" description="Disordered" evidence="1">
    <location>
        <begin position="310"/>
        <end position="337"/>
    </location>
</feature>
<dbReference type="GO" id="GO:0034063">
    <property type="term" value="P:stress granule assembly"/>
    <property type="evidence" value="ECO:0007669"/>
    <property type="project" value="TreeGrafter"/>
</dbReference>
<dbReference type="OrthoDB" id="2275718at2759"/>
<feature type="compositionally biased region" description="Low complexity" evidence="1">
    <location>
        <begin position="794"/>
        <end position="806"/>
    </location>
</feature>
<gene>
    <name evidence="3" type="ORF">BCV69DRAFT_21047</name>
</gene>
<dbReference type="Pfam" id="PF06741">
    <property type="entry name" value="LsmAD"/>
    <property type="match status" value="1"/>
</dbReference>
<feature type="compositionally biased region" description="Low complexity" evidence="1">
    <location>
        <begin position="47"/>
        <end position="57"/>
    </location>
</feature>
<dbReference type="GO" id="GO:0010494">
    <property type="term" value="C:cytoplasmic stress granule"/>
    <property type="evidence" value="ECO:0007669"/>
    <property type="project" value="TreeGrafter"/>
</dbReference>
<protein>
    <recommendedName>
        <fullName evidence="2">LsmAD domain-containing protein</fullName>
    </recommendedName>
</protein>
<dbReference type="Proteomes" id="UP000245942">
    <property type="component" value="Unassembled WGS sequence"/>
</dbReference>
<evidence type="ECO:0000256" key="1">
    <source>
        <dbReference type="SAM" id="MobiDB-lite"/>
    </source>
</evidence>
<feature type="compositionally biased region" description="Low complexity" evidence="1">
    <location>
        <begin position="1169"/>
        <end position="1195"/>
    </location>
</feature>
<evidence type="ECO:0000313" key="3">
    <source>
        <dbReference type="EMBL" id="PWN24136.1"/>
    </source>
</evidence>
<name>A0A316UFV8_9BASI</name>
<feature type="region of interest" description="Disordered" evidence="1">
    <location>
        <begin position="1"/>
        <end position="111"/>
    </location>
</feature>
<reference evidence="3 4" key="1">
    <citation type="journal article" date="2018" name="Mol. Biol. Evol.">
        <title>Broad Genomic Sampling Reveals a Smut Pathogenic Ancestry of the Fungal Clade Ustilaginomycotina.</title>
        <authorList>
            <person name="Kijpornyongpan T."/>
            <person name="Mondo S.J."/>
            <person name="Barry K."/>
            <person name="Sandor L."/>
            <person name="Lee J."/>
            <person name="Lipzen A."/>
            <person name="Pangilinan J."/>
            <person name="LaButti K."/>
            <person name="Hainaut M."/>
            <person name="Henrissat B."/>
            <person name="Grigoriev I.V."/>
            <person name="Spatafora J.W."/>
            <person name="Aime M.C."/>
        </authorList>
    </citation>
    <scope>NUCLEOTIDE SEQUENCE [LARGE SCALE GENOMIC DNA]</scope>
    <source>
        <strain evidence="3 4">MCA 4718</strain>
    </source>
</reference>
<feature type="compositionally biased region" description="Basic residues" evidence="1">
    <location>
        <begin position="1120"/>
        <end position="1132"/>
    </location>
</feature>
<evidence type="ECO:0000313" key="4">
    <source>
        <dbReference type="Proteomes" id="UP000245942"/>
    </source>
</evidence>
<feature type="compositionally biased region" description="Low complexity" evidence="1">
    <location>
        <begin position="1067"/>
        <end position="1098"/>
    </location>
</feature>
<feature type="compositionally biased region" description="Gly residues" evidence="1">
    <location>
        <begin position="1"/>
        <end position="17"/>
    </location>
</feature>